<dbReference type="EMBL" id="BSXT01001744">
    <property type="protein sequence ID" value="GMF44912.1"/>
    <property type="molecule type" value="Genomic_DNA"/>
</dbReference>
<sequence>MSIVGVCDVHPEVKGEREDGCPRAVRLLTCRAGADVAERLSDLARVAHENPADDAEDAHADENGSAAAEARRAAVAEHTDDGPEDDSHHGPDHRRELYGVVGQHGAQVRTERRPLCGPGHVDGHARHRHGQQDPERSS</sequence>
<evidence type="ECO:0000313" key="2">
    <source>
        <dbReference type="EMBL" id="GMF44912.1"/>
    </source>
</evidence>
<reference evidence="2" key="1">
    <citation type="submission" date="2023-04" db="EMBL/GenBank/DDBJ databases">
        <title>Phytophthora fragariaefolia NBRC 109709.</title>
        <authorList>
            <person name="Ichikawa N."/>
            <person name="Sato H."/>
            <person name="Tonouchi N."/>
        </authorList>
    </citation>
    <scope>NUCLEOTIDE SEQUENCE</scope>
    <source>
        <strain evidence="2">NBRC 109709</strain>
    </source>
</reference>
<proteinExistence type="predicted"/>
<feature type="compositionally biased region" description="Basic and acidic residues" evidence="1">
    <location>
        <begin position="45"/>
        <end position="62"/>
    </location>
</feature>
<name>A0A9W7CWH4_9STRA</name>
<comment type="caution">
    <text evidence="2">The sequence shown here is derived from an EMBL/GenBank/DDBJ whole genome shotgun (WGS) entry which is preliminary data.</text>
</comment>
<dbReference type="Proteomes" id="UP001165121">
    <property type="component" value="Unassembled WGS sequence"/>
</dbReference>
<organism evidence="2 3">
    <name type="scientific">Phytophthora fragariaefolia</name>
    <dbReference type="NCBI Taxonomy" id="1490495"/>
    <lineage>
        <taxon>Eukaryota</taxon>
        <taxon>Sar</taxon>
        <taxon>Stramenopiles</taxon>
        <taxon>Oomycota</taxon>
        <taxon>Peronosporomycetes</taxon>
        <taxon>Peronosporales</taxon>
        <taxon>Peronosporaceae</taxon>
        <taxon>Phytophthora</taxon>
    </lineage>
</organism>
<feature type="region of interest" description="Disordered" evidence="1">
    <location>
        <begin position="45"/>
        <end position="138"/>
    </location>
</feature>
<evidence type="ECO:0000313" key="3">
    <source>
        <dbReference type="Proteomes" id="UP001165121"/>
    </source>
</evidence>
<gene>
    <name evidence="2" type="ORF">Pfra01_001587200</name>
</gene>
<accession>A0A9W7CWH4</accession>
<evidence type="ECO:0000256" key="1">
    <source>
        <dbReference type="SAM" id="MobiDB-lite"/>
    </source>
</evidence>
<dbReference type="AlphaFoldDB" id="A0A9W7CWH4"/>
<feature type="compositionally biased region" description="Basic and acidic residues" evidence="1">
    <location>
        <begin position="69"/>
        <end position="97"/>
    </location>
</feature>
<keyword evidence="3" id="KW-1185">Reference proteome</keyword>
<protein>
    <submittedName>
        <fullName evidence="2">Unnamed protein product</fullName>
    </submittedName>
</protein>